<dbReference type="Proteomes" id="UP000829291">
    <property type="component" value="Chromosome 3"/>
</dbReference>
<dbReference type="GO" id="GO:0019722">
    <property type="term" value="P:calcium-mediated signaling"/>
    <property type="evidence" value="ECO:0007669"/>
    <property type="project" value="InterPro"/>
</dbReference>
<evidence type="ECO:0000313" key="4">
    <source>
        <dbReference type="Proteomes" id="UP000829291"/>
    </source>
</evidence>
<dbReference type="PROSITE" id="PS50222">
    <property type="entry name" value="EF_HAND_2"/>
    <property type="match status" value="1"/>
</dbReference>
<dbReference type="InParanoid" id="A0A6J0CBU1"/>
<dbReference type="SUPFAM" id="SSF47473">
    <property type="entry name" value="EF-hand"/>
    <property type="match status" value="1"/>
</dbReference>
<name>A0A6J0CBU1_NEOLC</name>
<dbReference type="OrthoDB" id="191686at2759"/>
<organism evidence="5">
    <name type="scientific">Neodiprion lecontei</name>
    <name type="common">Redheaded pine sawfly</name>
    <dbReference type="NCBI Taxonomy" id="441921"/>
    <lineage>
        <taxon>Eukaryota</taxon>
        <taxon>Metazoa</taxon>
        <taxon>Ecdysozoa</taxon>
        <taxon>Arthropoda</taxon>
        <taxon>Hexapoda</taxon>
        <taxon>Insecta</taxon>
        <taxon>Pterygota</taxon>
        <taxon>Neoptera</taxon>
        <taxon>Endopterygota</taxon>
        <taxon>Hymenoptera</taxon>
        <taxon>Tenthredinoidea</taxon>
        <taxon>Diprionidae</taxon>
        <taxon>Diprioninae</taxon>
        <taxon>Neodiprion</taxon>
    </lineage>
</organism>
<dbReference type="PROSITE" id="PS00018">
    <property type="entry name" value="EF_HAND_1"/>
    <property type="match status" value="1"/>
</dbReference>
<dbReference type="Gene3D" id="1.10.238.10">
    <property type="entry name" value="EF-hand"/>
    <property type="match status" value="1"/>
</dbReference>
<dbReference type="GO" id="GO:0019900">
    <property type="term" value="F:kinase binding"/>
    <property type="evidence" value="ECO:0007669"/>
    <property type="project" value="InterPro"/>
</dbReference>
<evidence type="ECO:0000256" key="1">
    <source>
        <dbReference type="ARBA" id="ARBA00022737"/>
    </source>
</evidence>
<dbReference type="InterPro" id="IPR018247">
    <property type="entry name" value="EF_Hand_1_Ca_BS"/>
</dbReference>
<protein>
    <submittedName>
        <fullName evidence="5">EF-hand calcium-binding domain-containing protein 1-like</fullName>
    </submittedName>
</protein>
<dbReference type="PANTHER" id="PTHR23056:SF110">
    <property type="entry name" value="CALMODULIN"/>
    <property type="match status" value="1"/>
</dbReference>
<dbReference type="KEGG" id="nlo:107227292"/>
<sequence length="211" mass="24543">MLNDSLKECVFKRKNIDAFKKLNKESHFNAREVEALSLIHWKISNEIGCIHRLGFRDLLHAGLDFTENYLIDRIFSAFDKKNDLVITMDSWNLGLSEVLRGSLDEKIKFGYKVYDFMRTKKIRKESIFPMMRGCLIKQQADDDPDEGVKDLIDLLLKKIDIDRDGKVSEEDYNSTIRGKNLLFLQCMGPVFPSRESICAFLTTFTPRTGRY</sequence>
<accession>A0A6J0CBU1</accession>
<dbReference type="GO" id="GO:0005509">
    <property type="term" value="F:calcium ion binding"/>
    <property type="evidence" value="ECO:0007669"/>
    <property type="project" value="InterPro"/>
</dbReference>
<keyword evidence="4" id="KW-1185">Reference proteome</keyword>
<dbReference type="InterPro" id="IPR045198">
    <property type="entry name" value="CNBL1-10"/>
</dbReference>
<reference evidence="5" key="1">
    <citation type="submission" date="2025-08" db="UniProtKB">
        <authorList>
            <consortium name="RefSeq"/>
        </authorList>
    </citation>
    <scope>IDENTIFICATION</scope>
    <source>
        <tissue evidence="5">Thorax and Abdomen</tissue>
    </source>
</reference>
<dbReference type="InterPro" id="IPR002048">
    <property type="entry name" value="EF_hand_dom"/>
</dbReference>
<gene>
    <name evidence="5" type="primary">LOC107227292</name>
</gene>
<evidence type="ECO:0000313" key="5">
    <source>
        <dbReference type="RefSeq" id="XP_015523885.2"/>
    </source>
</evidence>
<evidence type="ECO:0000256" key="2">
    <source>
        <dbReference type="ARBA" id="ARBA00022837"/>
    </source>
</evidence>
<evidence type="ECO:0000259" key="3">
    <source>
        <dbReference type="PROSITE" id="PS50222"/>
    </source>
</evidence>
<dbReference type="InterPro" id="IPR011992">
    <property type="entry name" value="EF-hand-dom_pair"/>
</dbReference>
<dbReference type="AlphaFoldDB" id="A0A6J0CBU1"/>
<keyword evidence="1" id="KW-0677">Repeat</keyword>
<keyword evidence="2" id="KW-0106">Calcium</keyword>
<feature type="domain" description="EF-hand" evidence="3">
    <location>
        <begin position="147"/>
        <end position="182"/>
    </location>
</feature>
<dbReference type="GeneID" id="107227292"/>
<dbReference type="PANTHER" id="PTHR23056">
    <property type="entry name" value="CALCINEURIN B"/>
    <property type="match status" value="1"/>
</dbReference>
<proteinExistence type="predicted"/>
<dbReference type="RefSeq" id="XP_015523885.2">
    <property type="nucleotide sequence ID" value="XM_015668399.2"/>
</dbReference>